<comment type="caution">
    <text evidence="2">The sequence shown here is derived from an EMBL/GenBank/DDBJ whole genome shotgun (WGS) entry which is preliminary data.</text>
</comment>
<reference evidence="2 3" key="1">
    <citation type="submission" date="2018-06" db="EMBL/GenBank/DDBJ databases">
        <title>Comparative genomics reveals the genomic features of Rhizophagus irregularis, R. cerebriforme, R. diaphanum and Gigaspora rosea, and their symbiotic lifestyle signature.</title>
        <authorList>
            <person name="Morin E."/>
            <person name="San Clemente H."/>
            <person name="Chen E.C.H."/>
            <person name="De La Providencia I."/>
            <person name="Hainaut M."/>
            <person name="Kuo A."/>
            <person name="Kohler A."/>
            <person name="Murat C."/>
            <person name="Tang N."/>
            <person name="Roy S."/>
            <person name="Loubradou J."/>
            <person name="Henrissat B."/>
            <person name="Grigoriev I.V."/>
            <person name="Corradi N."/>
            <person name="Roux C."/>
            <person name="Martin F.M."/>
        </authorList>
    </citation>
    <scope>NUCLEOTIDE SEQUENCE [LARGE SCALE GENOMIC DNA]</scope>
    <source>
        <strain evidence="2 3">DAOM 227022</strain>
    </source>
</reference>
<feature type="compositionally biased region" description="Basic residues" evidence="1">
    <location>
        <begin position="172"/>
        <end position="186"/>
    </location>
</feature>
<feature type="region of interest" description="Disordered" evidence="1">
    <location>
        <begin position="98"/>
        <end position="186"/>
    </location>
</feature>
<feature type="compositionally biased region" description="Polar residues" evidence="1">
    <location>
        <begin position="98"/>
        <end position="111"/>
    </location>
</feature>
<name>A0A397T8H5_9GLOM</name>
<dbReference type="EMBL" id="QKYT01000079">
    <property type="protein sequence ID" value="RIA94538.1"/>
    <property type="molecule type" value="Genomic_DNA"/>
</dbReference>
<evidence type="ECO:0000256" key="1">
    <source>
        <dbReference type="SAM" id="MobiDB-lite"/>
    </source>
</evidence>
<dbReference type="Proteomes" id="UP000265703">
    <property type="component" value="Unassembled WGS sequence"/>
</dbReference>
<gene>
    <name evidence="2" type="ORF">C1645_734739</name>
</gene>
<accession>A0A397T8H5</accession>
<feature type="compositionally biased region" description="Basic residues" evidence="1">
    <location>
        <begin position="127"/>
        <end position="143"/>
    </location>
</feature>
<protein>
    <submittedName>
        <fullName evidence="2">Uncharacterized protein</fullName>
    </submittedName>
</protein>
<sequence>MNLKIFSSGDQNKVDHHLIHISLKTVRKRLSHQAIITGLPPTVKKSISSEINIEFKDTFNWEAIKMVKTKDKGNKLIGFFGHHDDLIKAIRQPFVNSGNTYNWTPDNVRSNKSADTKSRGAKDTSKKDKKSSKHDKRKNRPKARSSSNSSTGSIAEGLVTLVQLLTKQESKKSRKKTKSRGGSRTN</sequence>
<dbReference type="AlphaFoldDB" id="A0A397T8H5"/>
<feature type="compositionally biased region" description="Basic and acidic residues" evidence="1">
    <location>
        <begin position="112"/>
        <end position="126"/>
    </location>
</feature>
<organism evidence="2 3">
    <name type="scientific">Glomus cerebriforme</name>
    <dbReference type="NCBI Taxonomy" id="658196"/>
    <lineage>
        <taxon>Eukaryota</taxon>
        <taxon>Fungi</taxon>
        <taxon>Fungi incertae sedis</taxon>
        <taxon>Mucoromycota</taxon>
        <taxon>Glomeromycotina</taxon>
        <taxon>Glomeromycetes</taxon>
        <taxon>Glomerales</taxon>
        <taxon>Glomeraceae</taxon>
        <taxon>Glomus</taxon>
    </lineage>
</organism>
<keyword evidence="3" id="KW-1185">Reference proteome</keyword>
<evidence type="ECO:0000313" key="2">
    <source>
        <dbReference type="EMBL" id="RIA94538.1"/>
    </source>
</evidence>
<proteinExistence type="predicted"/>
<evidence type="ECO:0000313" key="3">
    <source>
        <dbReference type="Proteomes" id="UP000265703"/>
    </source>
</evidence>
<feature type="compositionally biased region" description="Polar residues" evidence="1">
    <location>
        <begin position="144"/>
        <end position="153"/>
    </location>
</feature>